<sequence length="401" mass="43258">MTSRSTEWLTEFTAAQHDPKTIALFVRRTADVIAERTGPLPDDVQATIGKAIEEHWRAFLGEVTANDRGITELVPAAHKLAVQLAAHHLDLPVLLMIYQAAQAASWEFAVGVVADAPDDLDHTTLLIWFWTKASRWFTASIELSVAVYQEEFNRIRQRGDTRRHELVADVLAGTEIGAAELSAELSGYRVSGVPHVAVIAHALTADAIEGLEPAVTALSAVLRGAALTLVRPGGRELWGWIAAPTLRGADLSPQTLGIDASAVRLTVGGPATGLAGFIAAHQDARTAQRVALAPAREVAVTRYDEVTALTLLALDHASAARFARHTLGPLADPDQQQLRDTVRVVLTSPDPADVVAARLGVHKNTVRYRVQQVERMLDRPLQTGAGDLLLAIDYLEAFPND</sequence>
<evidence type="ECO:0000259" key="2">
    <source>
        <dbReference type="Pfam" id="PF13556"/>
    </source>
</evidence>
<protein>
    <submittedName>
        <fullName evidence="5">PucR family transcriptional regulator</fullName>
    </submittedName>
</protein>
<evidence type="ECO:0000259" key="3">
    <source>
        <dbReference type="Pfam" id="PF14361"/>
    </source>
</evidence>
<feature type="domain" description="RsbT co-antagonist protein RsbRD N-terminal" evidence="3">
    <location>
        <begin position="26"/>
        <end position="163"/>
    </location>
</feature>
<dbReference type="AlphaFoldDB" id="A0A857KPA0"/>
<feature type="domain" description="CdaR GGDEF-like" evidence="4">
    <location>
        <begin position="182"/>
        <end position="290"/>
    </location>
</feature>
<dbReference type="Gene3D" id="1.10.10.2840">
    <property type="entry name" value="PucR C-terminal helix-turn-helix domain"/>
    <property type="match status" value="1"/>
</dbReference>
<dbReference type="InterPro" id="IPR051448">
    <property type="entry name" value="CdaR-like_regulators"/>
</dbReference>
<dbReference type="RefSeq" id="WP_005180962.1">
    <property type="nucleotide sequence ID" value="NZ_CP045804.1"/>
</dbReference>
<dbReference type="InterPro" id="IPR025736">
    <property type="entry name" value="PucR_C-HTH_dom"/>
</dbReference>
<evidence type="ECO:0000313" key="5">
    <source>
        <dbReference type="EMBL" id="QHN41278.1"/>
    </source>
</evidence>
<dbReference type="Pfam" id="PF14361">
    <property type="entry name" value="RsbRD_N"/>
    <property type="match status" value="1"/>
</dbReference>
<feature type="domain" description="PucR C-terminal helix-turn-helix" evidence="2">
    <location>
        <begin position="338"/>
        <end position="390"/>
    </location>
</feature>
<dbReference type="Pfam" id="PF13556">
    <property type="entry name" value="HTH_30"/>
    <property type="match status" value="1"/>
</dbReference>
<dbReference type="InterPro" id="IPR042070">
    <property type="entry name" value="PucR_C-HTH_sf"/>
</dbReference>
<dbReference type="PANTHER" id="PTHR33744:SF1">
    <property type="entry name" value="DNA-BINDING TRANSCRIPTIONAL ACTIVATOR ADER"/>
    <property type="match status" value="1"/>
</dbReference>
<accession>A0A857KPA0</accession>
<dbReference type="EMBL" id="CP045810">
    <property type="protein sequence ID" value="QHN41278.1"/>
    <property type="molecule type" value="Genomic_DNA"/>
</dbReference>
<dbReference type="InterPro" id="IPR041522">
    <property type="entry name" value="CdaR_GGDEF"/>
</dbReference>
<dbReference type="Pfam" id="PF17853">
    <property type="entry name" value="GGDEF_2"/>
    <property type="match status" value="1"/>
</dbReference>
<evidence type="ECO:0000256" key="1">
    <source>
        <dbReference type="ARBA" id="ARBA00006754"/>
    </source>
</evidence>
<dbReference type="PANTHER" id="PTHR33744">
    <property type="entry name" value="CARBOHYDRATE DIACID REGULATOR"/>
    <property type="match status" value="1"/>
</dbReference>
<evidence type="ECO:0000259" key="4">
    <source>
        <dbReference type="Pfam" id="PF17853"/>
    </source>
</evidence>
<proteinExistence type="inferred from homology"/>
<dbReference type="InterPro" id="IPR025751">
    <property type="entry name" value="RsbRD_N_dom"/>
</dbReference>
<name>A0A857KPA0_9ACTN</name>
<organism evidence="5">
    <name type="scientific">Gordonia amarae</name>
    <dbReference type="NCBI Taxonomy" id="36821"/>
    <lineage>
        <taxon>Bacteria</taxon>
        <taxon>Bacillati</taxon>
        <taxon>Actinomycetota</taxon>
        <taxon>Actinomycetes</taxon>
        <taxon>Mycobacteriales</taxon>
        <taxon>Gordoniaceae</taxon>
        <taxon>Gordonia</taxon>
    </lineage>
</organism>
<comment type="similarity">
    <text evidence="1">Belongs to the CdaR family.</text>
</comment>
<gene>
    <name evidence="5" type="ORF">GII30_20780</name>
</gene>
<reference evidence="5" key="1">
    <citation type="journal article" date="2021" name="Nat. Microbiol.">
        <title>Cocultivation of an ultrasmall environmental parasitic bacterium with lytic ability against bacteria associated with wastewater foams.</title>
        <authorList>
            <person name="Batinovic S."/>
            <person name="Rose J.J.A."/>
            <person name="Ratcliffe J."/>
            <person name="Seviour R.J."/>
            <person name="Petrovski S."/>
        </authorList>
    </citation>
    <scope>NUCLEOTIDE SEQUENCE</scope>
    <source>
        <strain evidence="5">CON44</strain>
    </source>
</reference>